<dbReference type="EMBL" id="AHON02000057">
    <property type="protein sequence ID" value="EKO33163.1"/>
    <property type="molecule type" value="Genomic_DNA"/>
</dbReference>
<organism evidence="1 2">
    <name type="scientific">Leptospira santarosai str. MOR084</name>
    <dbReference type="NCBI Taxonomy" id="1049984"/>
    <lineage>
        <taxon>Bacteria</taxon>
        <taxon>Pseudomonadati</taxon>
        <taxon>Spirochaetota</taxon>
        <taxon>Spirochaetia</taxon>
        <taxon>Leptospirales</taxon>
        <taxon>Leptospiraceae</taxon>
        <taxon>Leptospira</taxon>
    </lineage>
</organism>
<sequence>MEIETKIIEFRINGDRISECEITLIEFDDSDLVSIELVIDNQKFSHSNEDFFSALTDVRKNLETLNIQICCNGAARNVYPSNMQRSMGSGRVAYKLYSGERAKLEDVVDIFDCDDRLEFVTVDEQERFYKNWVSG</sequence>
<keyword evidence="2" id="KW-1185">Reference proteome</keyword>
<proteinExistence type="predicted"/>
<comment type="caution">
    <text evidence="1">The sequence shown here is derived from an EMBL/GenBank/DDBJ whole genome shotgun (WGS) entry which is preliminary data.</text>
</comment>
<protein>
    <submittedName>
        <fullName evidence="1">Uncharacterized protein</fullName>
    </submittedName>
</protein>
<dbReference type="AlphaFoldDB" id="A0A0E2BD65"/>
<evidence type="ECO:0000313" key="1">
    <source>
        <dbReference type="EMBL" id="EKO33163.1"/>
    </source>
</evidence>
<dbReference type="RefSeq" id="WP_004475997.1">
    <property type="nucleotide sequence ID" value="NZ_AHON02000057.1"/>
</dbReference>
<reference evidence="1" key="1">
    <citation type="submission" date="2012-10" db="EMBL/GenBank/DDBJ databases">
        <authorList>
            <person name="Harkins D.M."/>
            <person name="Durkin A.S."/>
            <person name="Brinkac L.M."/>
            <person name="Haft D.H."/>
            <person name="Selengut J.D."/>
            <person name="Sanka R."/>
            <person name="DePew J."/>
            <person name="Purushe J."/>
            <person name="Matthias M.A."/>
            <person name="Vinetz J.M."/>
            <person name="Sutton G.G."/>
            <person name="Nierman W.C."/>
            <person name="Fouts D.E."/>
        </authorList>
    </citation>
    <scope>NUCLEOTIDE SEQUENCE [LARGE SCALE GENOMIC DNA]</scope>
    <source>
        <strain evidence="1">MOR084</strain>
    </source>
</reference>
<accession>A0A0E2BD65</accession>
<gene>
    <name evidence="1" type="ORF">LEP1GSC179_4155</name>
</gene>
<name>A0A0E2BD65_9LEPT</name>
<evidence type="ECO:0000313" key="2">
    <source>
        <dbReference type="Proteomes" id="UP000006329"/>
    </source>
</evidence>
<dbReference type="Proteomes" id="UP000006329">
    <property type="component" value="Unassembled WGS sequence"/>
</dbReference>